<name>A0A9P6GD03_9PLEO</name>
<evidence type="ECO:0000256" key="1">
    <source>
        <dbReference type="SAM" id="MobiDB-lite"/>
    </source>
</evidence>
<feature type="region of interest" description="Disordered" evidence="1">
    <location>
        <begin position="172"/>
        <end position="205"/>
    </location>
</feature>
<accession>A0A9P6GD03</accession>
<keyword evidence="4" id="KW-1185">Reference proteome</keyword>
<feature type="transmembrane region" description="Helical" evidence="2">
    <location>
        <begin position="29"/>
        <end position="51"/>
    </location>
</feature>
<protein>
    <submittedName>
        <fullName evidence="3">Uncharacterized protein</fullName>
    </submittedName>
</protein>
<keyword evidence="2" id="KW-0472">Membrane</keyword>
<feature type="region of interest" description="Disordered" evidence="1">
    <location>
        <begin position="1"/>
        <end position="23"/>
    </location>
</feature>
<dbReference type="EMBL" id="WJXW01000009">
    <property type="protein sequence ID" value="KAF9733317.1"/>
    <property type="molecule type" value="Genomic_DNA"/>
</dbReference>
<keyword evidence="2" id="KW-0812">Transmembrane</keyword>
<feature type="compositionally biased region" description="Basic and acidic residues" evidence="1">
    <location>
        <begin position="252"/>
        <end position="262"/>
    </location>
</feature>
<keyword evidence="2" id="KW-1133">Transmembrane helix</keyword>
<organism evidence="3 4">
    <name type="scientific">Paraphaeosphaeria minitans</name>
    <dbReference type="NCBI Taxonomy" id="565426"/>
    <lineage>
        <taxon>Eukaryota</taxon>
        <taxon>Fungi</taxon>
        <taxon>Dikarya</taxon>
        <taxon>Ascomycota</taxon>
        <taxon>Pezizomycotina</taxon>
        <taxon>Dothideomycetes</taxon>
        <taxon>Pleosporomycetidae</taxon>
        <taxon>Pleosporales</taxon>
        <taxon>Massarineae</taxon>
        <taxon>Didymosphaeriaceae</taxon>
        <taxon>Paraphaeosphaeria</taxon>
    </lineage>
</organism>
<dbReference type="Proteomes" id="UP000756921">
    <property type="component" value="Unassembled WGS sequence"/>
</dbReference>
<evidence type="ECO:0000313" key="3">
    <source>
        <dbReference type="EMBL" id="KAF9733317.1"/>
    </source>
</evidence>
<gene>
    <name evidence="3" type="ORF">PMIN01_09000</name>
</gene>
<evidence type="ECO:0000256" key="2">
    <source>
        <dbReference type="SAM" id="Phobius"/>
    </source>
</evidence>
<proteinExistence type="predicted"/>
<comment type="caution">
    <text evidence="3">The sequence shown here is derived from an EMBL/GenBank/DDBJ whole genome shotgun (WGS) entry which is preliminary data.</text>
</comment>
<reference evidence="3" key="1">
    <citation type="journal article" date="2020" name="Mol. Plant Microbe Interact.">
        <title>Genome Sequence of the Biocontrol Agent Coniothyrium minitans strain Conio (IMI 134523).</title>
        <authorList>
            <person name="Patel D."/>
            <person name="Shittu T.A."/>
            <person name="Baroncelli R."/>
            <person name="Muthumeenakshi S."/>
            <person name="Osborne T.H."/>
            <person name="Janganan T.K."/>
            <person name="Sreenivasaprasad S."/>
        </authorList>
    </citation>
    <scope>NUCLEOTIDE SEQUENCE</scope>
    <source>
        <strain evidence="3">Conio</strain>
    </source>
</reference>
<sequence length="262" mass="29075">MHPIPSHPIPSRPGPDRITPRHTTVFAPAPAHGCIVIFHASAIVIPGTPFASWRRRHRQMRQFRVSHAKRGAFTLSGTARRSPVAIRLRIIMASRHVSPIPTYRSLGVSSQPCPHPDNRSRVPIGVGWCLARETAHPTEEHRSYTVPVTRANRHIDSDTLGVSQSVPDTFRHSATPPLRHSATPPLRHSATRHPATPPFHRSTIPPFRPVAIPGMLGIVSAYDPWQTRLAQSNAPWKDDRGVANSARRSCHCRNDSDRLGQT</sequence>
<feature type="region of interest" description="Disordered" evidence="1">
    <location>
        <begin position="236"/>
        <end position="262"/>
    </location>
</feature>
<evidence type="ECO:0000313" key="4">
    <source>
        <dbReference type="Proteomes" id="UP000756921"/>
    </source>
</evidence>
<dbReference type="AlphaFoldDB" id="A0A9P6GD03"/>
<feature type="compositionally biased region" description="Pro residues" evidence="1">
    <location>
        <begin position="1"/>
        <end position="13"/>
    </location>
</feature>